<reference evidence="1 2" key="1">
    <citation type="submission" date="2018-03" db="EMBL/GenBank/DDBJ databases">
        <title>Genomic Encyclopedia of Archaeal and Bacterial Type Strains, Phase II (KMG-II): from individual species to whole genera.</title>
        <authorList>
            <person name="Goeker M."/>
        </authorList>
    </citation>
    <scope>NUCLEOTIDE SEQUENCE [LARGE SCALE GENOMIC DNA]</scope>
    <source>
        <strain evidence="1 2">DSM 100346</strain>
    </source>
</reference>
<accession>A0A316A724</accession>
<dbReference type="RefSeq" id="WP_146202329.1">
    <property type="nucleotide sequence ID" value="NZ_QGDT01000023.1"/>
</dbReference>
<comment type="caution">
    <text evidence="1">The sequence shown here is derived from an EMBL/GenBank/DDBJ whole genome shotgun (WGS) entry which is preliminary data.</text>
</comment>
<gene>
    <name evidence="1" type="ORF">CLV98_1236</name>
</gene>
<name>A0A316A724_9BACT</name>
<evidence type="ECO:0000313" key="2">
    <source>
        <dbReference type="Proteomes" id="UP000245880"/>
    </source>
</evidence>
<dbReference type="AlphaFoldDB" id="A0A316A724"/>
<dbReference type="Proteomes" id="UP000245880">
    <property type="component" value="Unassembled WGS sequence"/>
</dbReference>
<proteinExistence type="predicted"/>
<keyword evidence="2" id="KW-1185">Reference proteome</keyword>
<sequence>MKTFNFIETKRKYVVEVDGSFFYKNKRTLTMDFTKIEKNPSPNVFYDFTVISDSLEAAFIEFLGFRKKTQIEKNAQELYNYKELTAFFSSDAEIPTTEENIRKLLYYLNSQNWGGWRMPQMDIPYSANQYLINGTLITTIRFEQPILVGGELISKFKLGYKGALYSYYNL</sequence>
<organism evidence="1 2">
    <name type="scientific">Dyadobacter jejuensis</name>
    <dbReference type="NCBI Taxonomy" id="1082580"/>
    <lineage>
        <taxon>Bacteria</taxon>
        <taxon>Pseudomonadati</taxon>
        <taxon>Bacteroidota</taxon>
        <taxon>Cytophagia</taxon>
        <taxon>Cytophagales</taxon>
        <taxon>Spirosomataceae</taxon>
        <taxon>Dyadobacter</taxon>
    </lineage>
</organism>
<dbReference type="OrthoDB" id="9994523at2"/>
<evidence type="ECO:0000313" key="1">
    <source>
        <dbReference type="EMBL" id="PWJ53393.1"/>
    </source>
</evidence>
<protein>
    <submittedName>
        <fullName evidence="1">Uncharacterized protein</fullName>
    </submittedName>
</protein>
<dbReference type="EMBL" id="QGDT01000023">
    <property type="protein sequence ID" value="PWJ53393.1"/>
    <property type="molecule type" value="Genomic_DNA"/>
</dbReference>